<organism evidence="13 14">
    <name type="scientific">Nematostella vectensis</name>
    <name type="common">Starlet sea anemone</name>
    <dbReference type="NCBI Taxonomy" id="45351"/>
    <lineage>
        <taxon>Eukaryota</taxon>
        <taxon>Metazoa</taxon>
        <taxon>Cnidaria</taxon>
        <taxon>Anthozoa</taxon>
        <taxon>Hexacorallia</taxon>
        <taxon>Actiniaria</taxon>
        <taxon>Edwardsiidae</taxon>
        <taxon>Nematostella</taxon>
    </lineage>
</organism>
<dbReference type="SUPFAM" id="SSF90123">
    <property type="entry name" value="ABC transporter transmembrane region"/>
    <property type="match status" value="2"/>
</dbReference>
<dbReference type="Pfam" id="PF00005">
    <property type="entry name" value="ABC_tran"/>
    <property type="match status" value="2"/>
</dbReference>
<keyword evidence="14" id="KW-1185">Reference proteome</keyword>
<dbReference type="InterPro" id="IPR017871">
    <property type="entry name" value="ABC_transporter-like_CS"/>
</dbReference>
<dbReference type="PhylomeDB" id="A7S693"/>
<protein>
    <submittedName>
        <fullName evidence="13">Uncharacterized protein</fullName>
    </submittedName>
</protein>
<keyword evidence="3" id="KW-0813">Transport</keyword>
<dbReference type="FunFam" id="1.20.1560.10:FF:000014">
    <property type="entry name" value="Multidrug resistance-associated protein member 4"/>
    <property type="match status" value="1"/>
</dbReference>
<gene>
    <name evidence="13" type="ORF">NEMVEDRAFT_v1g166963</name>
</gene>
<dbReference type="Pfam" id="PF00664">
    <property type="entry name" value="ABC_membrane"/>
    <property type="match status" value="2"/>
</dbReference>
<dbReference type="CDD" id="cd03250">
    <property type="entry name" value="ABCC_MRP_domain1"/>
    <property type="match status" value="1"/>
</dbReference>
<dbReference type="STRING" id="45351.A7S693"/>
<evidence type="ECO:0000256" key="10">
    <source>
        <dbReference type="SAM" id="Phobius"/>
    </source>
</evidence>
<dbReference type="PROSITE" id="PS50893">
    <property type="entry name" value="ABC_TRANSPORTER_2"/>
    <property type="match status" value="2"/>
</dbReference>
<evidence type="ECO:0000256" key="8">
    <source>
        <dbReference type="ARBA" id="ARBA00022989"/>
    </source>
</evidence>
<dbReference type="eggNOG" id="KOG0054">
    <property type="taxonomic scope" value="Eukaryota"/>
</dbReference>
<feature type="transmembrane region" description="Helical" evidence="10">
    <location>
        <begin position="704"/>
        <end position="727"/>
    </location>
</feature>
<evidence type="ECO:0000259" key="12">
    <source>
        <dbReference type="PROSITE" id="PS50929"/>
    </source>
</evidence>
<reference evidence="13 14" key="1">
    <citation type="journal article" date="2007" name="Science">
        <title>Sea anemone genome reveals ancestral eumetazoan gene repertoire and genomic organization.</title>
        <authorList>
            <person name="Putnam N.H."/>
            <person name="Srivastava M."/>
            <person name="Hellsten U."/>
            <person name="Dirks B."/>
            <person name="Chapman J."/>
            <person name="Salamov A."/>
            <person name="Terry A."/>
            <person name="Shapiro H."/>
            <person name="Lindquist E."/>
            <person name="Kapitonov V.V."/>
            <person name="Jurka J."/>
            <person name="Genikhovich G."/>
            <person name="Grigoriev I.V."/>
            <person name="Lucas S.M."/>
            <person name="Steele R.E."/>
            <person name="Finnerty J.R."/>
            <person name="Technau U."/>
            <person name="Martindale M.Q."/>
            <person name="Rokhsar D.S."/>
        </authorList>
    </citation>
    <scope>NUCLEOTIDE SEQUENCE [LARGE SCALE GENOMIC DNA]</scope>
    <source>
        <strain evidence="14">CH2 X CH6</strain>
    </source>
</reference>
<dbReference type="InterPro" id="IPR027417">
    <property type="entry name" value="P-loop_NTPase"/>
</dbReference>
<dbReference type="OMA" id="GELANCH"/>
<dbReference type="GO" id="GO:0005524">
    <property type="term" value="F:ATP binding"/>
    <property type="evidence" value="ECO:0007669"/>
    <property type="project" value="UniProtKB-KW"/>
</dbReference>
<evidence type="ECO:0000259" key="11">
    <source>
        <dbReference type="PROSITE" id="PS50893"/>
    </source>
</evidence>
<dbReference type="FunFam" id="1.20.1560.10:FF:000017">
    <property type="entry name" value="Cystic fibrosis transmembrane conductance regulator"/>
    <property type="match status" value="1"/>
</dbReference>
<dbReference type="PROSITE" id="PS00211">
    <property type="entry name" value="ABC_TRANSPORTER_1"/>
    <property type="match status" value="2"/>
</dbReference>
<dbReference type="InterPro" id="IPR036640">
    <property type="entry name" value="ABC1_TM_sf"/>
</dbReference>
<dbReference type="Gene3D" id="3.40.50.300">
    <property type="entry name" value="P-loop containing nucleotide triphosphate hydrolases"/>
    <property type="match status" value="2"/>
</dbReference>
<feature type="transmembrane region" description="Helical" evidence="10">
    <location>
        <begin position="814"/>
        <end position="835"/>
    </location>
</feature>
<evidence type="ECO:0000313" key="13">
    <source>
        <dbReference type="EMBL" id="EDO40821.1"/>
    </source>
</evidence>
<dbReference type="InterPro" id="IPR011527">
    <property type="entry name" value="ABC1_TM_dom"/>
</dbReference>
<comment type="subcellular location">
    <subcellularLocation>
        <location evidence="1">Membrane</location>
        <topology evidence="1">Multi-pass membrane protein</topology>
    </subcellularLocation>
</comment>
<dbReference type="InterPro" id="IPR050173">
    <property type="entry name" value="ABC_transporter_C-like"/>
</dbReference>
<dbReference type="PANTHER" id="PTHR24223">
    <property type="entry name" value="ATP-BINDING CASSETTE SUB-FAMILY C"/>
    <property type="match status" value="1"/>
</dbReference>
<feature type="transmembrane region" description="Helical" evidence="10">
    <location>
        <begin position="931"/>
        <end position="949"/>
    </location>
</feature>
<feature type="transmembrane region" description="Helical" evidence="10">
    <location>
        <begin position="747"/>
        <end position="770"/>
    </location>
</feature>
<dbReference type="Gene3D" id="1.20.1560.10">
    <property type="entry name" value="ABC transporter type 1, transmembrane domain"/>
    <property type="match status" value="2"/>
</dbReference>
<proteinExistence type="inferred from homology"/>
<dbReference type="GO" id="GO:0016887">
    <property type="term" value="F:ATP hydrolysis activity"/>
    <property type="evidence" value="ECO:0007669"/>
    <property type="project" value="InterPro"/>
</dbReference>
<evidence type="ECO:0000256" key="7">
    <source>
        <dbReference type="ARBA" id="ARBA00022840"/>
    </source>
</evidence>
<comment type="similarity">
    <text evidence="2">Belongs to the ABC transporter superfamily. ABCC family. Conjugate transporter (TC 3.A.1.208) subfamily.</text>
</comment>
<dbReference type="SMART" id="SM00382">
    <property type="entry name" value="AAA"/>
    <property type="match status" value="2"/>
</dbReference>
<evidence type="ECO:0000256" key="1">
    <source>
        <dbReference type="ARBA" id="ARBA00004141"/>
    </source>
</evidence>
<feature type="transmembrane region" description="Helical" evidence="10">
    <location>
        <begin position="101"/>
        <end position="124"/>
    </location>
</feature>
<dbReference type="InParanoid" id="A7S693"/>
<dbReference type="HOGENOM" id="CLU_000604_27_1_1"/>
<dbReference type="FunFam" id="3.40.50.300:FF:001726">
    <property type="entry name" value="Multidrug resistance-associated protein 4"/>
    <property type="match status" value="1"/>
</dbReference>
<accession>A7S693</accession>
<evidence type="ECO:0000256" key="3">
    <source>
        <dbReference type="ARBA" id="ARBA00022448"/>
    </source>
</evidence>
<dbReference type="InterPro" id="IPR003593">
    <property type="entry name" value="AAA+_ATPase"/>
</dbReference>
<dbReference type="PANTHER" id="PTHR24223:SF456">
    <property type="entry name" value="MULTIDRUG RESISTANCE-ASSOCIATED PROTEIN LETHAL(2)03659"/>
    <property type="match status" value="1"/>
</dbReference>
<feature type="domain" description="ABC transporter" evidence="11">
    <location>
        <begin position="1019"/>
        <end position="1252"/>
    </location>
</feature>
<keyword evidence="5" id="KW-0677">Repeat</keyword>
<keyword evidence="9 10" id="KW-0472">Membrane</keyword>
<feature type="domain" description="ABC transmembrane type-1" evidence="12">
    <location>
        <begin position="707"/>
        <end position="967"/>
    </location>
</feature>
<feature type="transmembrane region" description="Helical" evidence="10">
    <location>
        <begin position="317"/>
        <end position="333"/>
    </location>
</feature>
<feature type="transmembrane region" description="Helical" evidence="10">
    <location>
        <begin position="339"/>
        <end position="367"/>
    </location>
</feature>
<dbReference type="Proteomes" id="UP000001593">
    <property type="component" value="Unassembled WGS sequence"/>
</dbReference>
<dbReference type="GO" id="GO:0005886">
    <property type="term" value="C:plasma membrane"/>
    <property type="evidence" value="ECO:0000318"/>
    <property type="project" value="GO_Central"/>
</dbReference>
<keyword evidence="6" id="KW-0547">Nucleotide-binding</keyword>
<evidence type="ECO:0000256" key="4">
    <source>
        <dbReference type="ARBA" id="ARBA00022692"/>
    </source>
</evidence>
<feature type="domain" description="ABC transmembrane type-1" evidence="12">
    <location>
        <begin position="111"/>
        <end position="376"/>
    </location>
</feature>
<keyword evidence="4 10" id="KW-0812">Transmembrane</keyword>
<keyword evidence="8 10" id="KW-1133">Transmembrane helix</keyword>
<dbReference type="AlphaFoldDB" id="A7S693"/>
<dbReference type="PROSITE" id="PS50929">
    <property type="entry name" value="ABC_TM1F"/>
    <property type="match status" value="2"/>
</dbReference>
<name>A7S693_NEMVE</name>
<dbReference type="SUPFAM" id="SSF52540">
    <property type="entry name" value="P-loop containing nucleoside triphosphate hydrolases"/>
    <property type="match status" value="2"/>
</dbReference>
<dbReference type="CDD" id="cd18579">
    <property type="entry name" value="ABC_6TM_ABCC_D1"/>
    <property type="match status" value="1"/>
</dbReference>
<dbReference type="InterPro" id="IPR044746">
    <property type="entry name" value="ABCC_6TM_D1"/>
</dbReference>
<dbReference type="InterPro" id="IPR003439">
    <property type="entry name" value="ABC_transporter-like_ATP-bd"/>
</dbReference>
<feature type="transmembrane region" description="Helical" evidence="10">
    <location>
        <begin position="144"/>
        <end position="166"/>
    </location>
</feature>
<evidence type="ECO:0000256" key="9">
    <source>
        <dbReference type="ARBA" id="ARBA00023136"/>
    </source>
</evidence>
<evidence type="ECO:0000313" key="14">
    <source>
        <dbReference type="Proteomes" id="UP000001593"/>
    </source>
</evidence>
<sequence length="1259" mass="140703">MGSIRYERLDRTILKGNPKSTASLPSSLTFWWMNDLLKLGSQQPLESTDLYPLLGEDQTKQVTDKLKEEWARSSSDKSSSDKCHGPGGWRLLRALFRLSPWYLYGYIFTTGLVAAICNICQPVFIGLLLSGLMRLPGSHPGMLYVYAAGLCISAFTRVLILHQFMYNAWLMAMRWRAATMGLLFNKILRLSQTTINDVTTGYIVNLISGDVQRFDPVVCQMALFVQGLFEIAAVTGLLVYTVGVQSLAGIAFLVILVFYYCGMGRLCVYLRNRIAKIADERLGLMNAVLAGVRTVKMYAWELPFKDRVSRIRRQETYFYRLKAGVLATFQTFLYTCQSIAVFITLLVLIATGVSLDTFNVFMLLALVNTIRSAVSWNIAEGANYLGDFLSALDRIQNFLEVKELKKKKQTYFLDVANKKSYHVTMKDVTCFWNGEVAPSLSHVTLELRNSDLVLVTGPVGCGKTSLLSAILGELSVRKGDLSVNGRAVYVPQCPWVYSGTVRENVLFGKKYQQWKYQVVVRACDLEKDLNEFPDRDLTTIGEHGVLLSGGQRTRIGLARALYADADIYLLDDPLSSVDAKVGRHIFDECVCGILKDKTRVLVTHQLQYLKGADHVVVMNAGSVAFEGTYEELRAHPYLELNLIAGPYNVSPPVARSVDSRRLSSASSLMEGDSGGLEVAEEDRLTGSVSWGLYWEYLMAGARPVAVVIFLVFFVASQACLVLPDWWLLKVTKLPRHQRNEASNYYTYGILVGAAFLLTVTRTFMFLFITLNSSRNLHNKMAATVLRAPVLFFDTNPTGRILNRFSRDIGVMDDLLPSVSLDAFQLVLYCVGAIILPTVLNPWVTLGAFPMIIIFILISRYYLRTSRELRRLEAINRSPVFSHFSDTLEGLVTVRTHHMQKGFIKAFYKHQDEHSKVWFTLLSALRWLGIRLDLLCVLFTIVVVFAAIAADSSAGATALSLIYALQLAVDTSQYGVRQCSETENYMTSVERVIGYTNILPESGYETGARPPSEWPKKGAVDLVNVSLAYYPGAPEVLKDVTFSINPAERVGIAGRTGAGKSSLVSALFRMPDPEGRILIDGLDISSIDIQSSRRAISVISQDPILFTGSLRLNLDPFDKYADEEIWDALEGASLKRTILQMPGQLMTQLMECGSNLSAGERQLLCLARAMLQRNNIIVLDEATANVDFKTDALIQETIRTKFKGCTVITIAHRLNTIMDYDKILVLERGRVAEYGTPQELMEMPDGVFRHLYESHVHHTT</sequence>
<feature type="domain" description="ABC transporter" evidence="11">
    <location>
        <begin position="423"/>
        <end position="645"/>
    </location>
</feature>
<dbReference type="GO" id="GO:0055085">
    <property type="term" value="P:transmembrane transport"/>
    <property type="evidence" value="ECO:0000318"/>
    <property type="project" value="GO_Central"/>
</dbReference>
<keyword evidence="7" id="KW-0067">ATP-binding</keyword>
<dbReference type="GO" id="GO:0140359">
    <property type="term" value="F:ABC-type transporter activity"/>
    <property type="evidence" value="ECO:0000318"/>
    <property type="project" value="GO_Central"/>
</dbReference>
<feature type="transmembrane region" description="Helical" evidence="10">
    <location>
        <begin position="247"/>
        <end position="268"/>
    </location>
</feature>
<feature type="transmembrane region" description="Helical" evidence="10">
    <location>
        <begin position="841"/>
        <end position="862"/>
    </location>
</feature>
<evidence type="ECO:0000256" key="6">
    <source>
        <dbReference type="ARBA" id="ARBA00022741"/>
    </source>
</evidence>
<evidence type="ECO:0000256" key="5">
    <source>
        <dbReference type="ARBA" id="ARBA00022737"/>
    </source>
</evidence>
<feature type="transmembrane region" description="Helical" evidence="10">
    <location>
        <begin position="221"/>
        <end position="241"/>
    </location>
</feature>
<dbReference type="EMBL" id="DS469586">
    <property type="protein sequence ID" value="EDO40821.1"/>
    <property type="molecule type" value="Genomic_DNA"/>
</dbReference>
<dbReference type="FunFam" id="3.40.50.300:FF:000610">
    <property type="entry name" value="Multidrug resistance-associated ABC transporter"/>
    <property type="match status" value="1"/>
</dbReference>
<evidence type="ECO:0000256" key="2">
    <source>
        <dbReference type="ARBA" id="ARBA00009726"/>
    </source>
</evidence>
<dbReference type="CDD" id="cd03244">
    <property type="entry name" value="ABCC_MRP_domain2"/>
    <property type="match status" value="1"/>
</dbReference>